<keyword evidence="2" id="KW-0489">Methyltransferase</keyword>
<dbReference type="Gene3D" id="3.40.50.150">
    <property type="entry name" value="Vaccinia Virus protein VP39"/>
    <property type="match status" value="1"/>
</dbReference>
<dbReference type="GO" id="GO:0032259">
    <property type="term" value="P:methylation"/>
    <property type="evidence" value="ECO:0007669"/>
    <property type="project" value="UniProtKB-KW"/>
</dbReference>
<dbReference type="Proteomes" id="UP000289784">
    <property type="component" value="Unassembled WGS sequence"/>
</dbReference>
<feature type="domain" description="Methyltransferase type 12" evidence="1">
    <location>
        <begin position="48"/>
        <end position="140"/>
    </location>
</feature>
<dbReference type="AlphaFoldDB" id="A0A4Q1JSM3"/>
<dbReference type="GO" id="GO:0008168">
    <property type="term" value="F:methyltransferase activity"/>
    <property type="evidence" value="ECO:0007669"/>
    <property type="project" value="UniProtKB-KW"/>
</dbReference>
<organism evidence="2 3">
    <name type="scientific">Pseudoxanthomonas composti</name>
    <dbReference type="NCBI Taxonomy" id="2137479"/>
    <lineage>
        <taxon>Bacteria</taxon>
        <taxon>Pseudomonadati</taxon>
        <taxon>Pseudomonadota</taxon>
        <taxon>Gammaproteobacteria</taxon>
        <taxon>Lysobacterales</taxon>
        <taxon>Lysobacteraceae</taxon>
        <taxon>Pseudoxanthomonas</taxon>
    </lineage>
</organism>
<dbReference type="Pfam" id="PF08242">
    <property type="entry name" value="Methyltransf_12"/>
    <property type="match status" value="1"/>
</dbReference>
<evidence type="ECO:0000259" key="1">
    <source>
        <dbReference type="Pfam" id="PF08242"/>
    </source>
</evidence>
<protein>
    <submittedName>
        <fullName evidence="2">Class I SAM-dependent methyltransferase</fullName>
    </submittedName>
</protein>
<evidence type="ECO:0000313" key="2">
    <source>
        <dbReference type="EMBL" id="RXQ99900.1"/>
    </source>
</evidence>
<dbReference type="EMBL" id="SAWZ01000013">
    <property type="protein sequence ID" value="RXQ99900.1"/>
    <property type="molecule type" value="Genomic_DNA"/>
</dbReference>
<keyword evidence="2" id="KW-0808">Transferase</keyword>
<evidence type="ECO:0000313" key="3">
    <source>
        <dbReference type="Proteomes" id="UP000289784"/>
    </source>
</evidence>
<dbReference type="OrthoDB" id="116799at2"/>
<accession>A0A4Q1JSM3</accession>
<dbReference type="SUPFAM" id="SSF53335">
    <property type="entry name" value="S-adenosyl-L-methionine-dependent methyltransferases"/>
    <property type="match status" value="1"/>
</dbReference>
<dbReference type="PANTHER" id="PTHR43861">
    <property type="entry name" value="TRANS-ACONITATE 2-METHYLTRANSFERASE-RELATED"/>
    <property type="match status" value="1"/>
</dbReference>
<dbReference type="InterPro" id="IPR013217">
    <property type="entry name" value="Methyltransf_12"/>
</dbReference>
<dbReference type="InterPro" id="IPR029063">
    <property type="entry name" value="SAM-dependent_MTases_sf"/>
</dbReference>
<reference evidence="2 3" key="1">
    <citation type="submission" date="2019-01" db="EMBL/GenBank/DDBJ databases">
        <title>Pseudoxanthomonas composti sp. nov., isolated from compost.</title>
        <authorList>
            <person name="Yang G."/>
        </authorList>
    </citation>
    <scope>NUCLEOTIDE SEQUENCE [LARGE SCALE GENOMIC DNA]</scope>
    <source>
        <strain evidence="2 3">GSS15</strain>
    </source>
</reference>
<sequence length="199" mass="22506">MTSANAEYFDGLYRDQDPFGYRSRWYETRKRDILLATLPRARFARGWELGCSNGETTRGLAARCEALLATDVSSQAVALARQRVGERSNVQIVQAQHPQQWPSGSFDLIVLSEVGYYLALPDLTEMIERIQDALVPDGLFVACHWRHPFAEAHQDGNQVHAQIAAQLSLPLAYRYKDSDFLLEAWTTHPQSVAQQEGLR</sequence>
<gene>
    <name evidence="2" type="ORF">EPA99_17400</name>
</gene>
<dbReference type="RefSeq" id="WP_129472527.1">
    <property type="nucleotide sequence ID" value="NZ_SAWZ01000013.1"/>
</dbReference>
<name>A0A4Q1JSM3_9GAMM</name>
<proteinExistence type="predicted"/>
<dbReference type="PANTHER" id="PTHR43861:SF1">
    <property type="entry name" value="TRANS-ACONITATE 2-METHYLTRANSFERASE"/>
    <property type="match status" value="1"/>
</dbReference>
<dbReference type="CDD" id="cd02440">
    <property type="entry name" value="AdoMet_MTases"/>
    <property type="match status" value="1"/>
</dbReference>
<comment type="caution">
    <text evidence="2">The sequence shown here is derived from an EMBL/GenBank/DDBJ whole genome shotgun (WGS) entry which is preliminary data.</text>
</comment>
<keyword evidence="3" id="KW-1185">Reference proteome</keyword>